<dbReference type="PANTHER" id="PTHR43004:SF8">
    <property type="entry name" value="FAD-BINDING DOMAIN-CONTAINING PROTEIN-RELATED"/>
    <property type="match status" value="1"/>
</dbReference>
<dbReference type="InterPro" id="IPR050641">
    <property type="entry name" value="RIFMO-like"/>
</dbReference>
<sequence length="604" mass="67445">MANPSVIPVAIIGGGPVGLTASMLLSIRGIRHVLFERHPGTSIHPKACGINQRTNEVFRILGIEQDVYAACAPTEISGRLAWYTNLGPDGREIFSREAWGQGQYSDEYASHSPSQFRMLPQIRLEPILKRRAIELNPDGIRHRTEVTALEEKDDGTVSLKIHDLEKDEQNEIVARFIICADGGRSFTEKLGVEWTGQKDIFNMVTAHFRAPLRSRHPDPRNFITWFTDPKSEGSVKSGAIYQLGPWPTPDDGSEEWVFLCNLSSSDPTSFTEKSMEERIRNALKIPDIPIDIITLSHWNVNAINASKYRVGRVFLVGDAAHRIPPWGALGMNTGIQDVQNLIWKLELALSDERKYDSLLDSYDTERRPIGERVGLTSLKNLRMHREVMDMALGISDSKTLAENEAALESLFDSTHPESAGKRQAVKNAAKILDTEFKASGSEVGWFYPSADINNEGGKRHGGQLLEDGTYDQTTYHPSTIPGHHLPHCWVEKQGKRVAIRDLVPLSKMLLLTQTPGWEVFENGLVQVEMIGSAGWEDVFGDWQRQCGLDKHGAVLVRPDGIVAWRGAEMSDLLEVWPVLLDRVLYKVKYADIVLNLIDGMSKGG</sequence>
<proteinExistence type="predicted"/>
<accession>A0A428RNM4</accession>
<dbReference type="Pfam" id="PF21274">
    <property type="entry name" value="Rng_hyd_C"/>
    <property type="match status" value="1"/>
</dbReference>
<reference evidence="6 7" key="1">
    <citation type="submission" date="2017-06" db="EMBL/GenBank/DDBJ databases">
        <title>Comparative genomic analysis of Ambrosia Fusariam Clade fungi.</title>
        <authorList>
            <person name="Stajich J.E."/>
            <person name="Carrillo J."/>
            <person name="Kijimoto T."/>
            <person name="Eskalen A."/>
            <person name="O'Donnell K."/>
            <person name="Kasson M."/>
        </authorList>
    </citation>
    <scope>NUCLEOTIDE SEQUENCE [LARGE SCALE GENOMIC DNA]</scope>
    <source>
        <strain evidence="6 7">NRRL62606</strain>
    </source>
</reference>
<keyword evidence="3" id="KW-0560">Oxidoreductase</keyword>
<keyword evidence="1" id="KW-0285">Flavoprotein</keyword>
<organism evidence="6 7">
    <name type="scientific">Fusarium floridanum</name>
    <dbReference type="NCBI Taxonomy" id="1325733"/>
    <lineage>
        <taxon>Eukaryota</taxon>
        <taxon>Fungi</taxon>
        <taxon>Dikarya</taxon>
        <taxon>Ascomycota</taxon>
        <taxon>Pezizomycotina</taxon>
        <taxon>Sordariomycetes</taxon>
        <taxon>Hypocreomycetidae</taxon>
        <taxon>Hypocreales</taxon>
        <taxon>Nectriaceae</taxon>
        <taxon>Fusarium</taxon>
        <taxon>Fusarium solani species complex</taxon>
    </lineage>
</organism>
<dbReference type="GO" id="GO:0016709">
    <property type="term" value="F:oxidoreductase activity, acting on paired donors, with incorporation or reduction of molecular oxygen, NAD(P)H as one donor, and incorporation of one atom of oxygen"/>
    <property type="evidence" value="ECO:0007669"/>
    <property type="project" value="UniProtKB-ARBA"/>
</dbReference>
<dbReference type="Gene3D" id="3.50.50.60">
    <property type="entry name" value="FAD/NAD(P)-binding domain"/>
    <property type="match status" value="1"/>
</dbReference>
<keyword evidence="4" id="KW-0472">Membrane</keyword>
<dbReference type="PRINTS" id="PR00420">
    <property type="entry name" value="RNGMNOXGNASE"/>
</dbReference>
<evidence type="ECO:0000256" key="1">
    <source>
        <dbReference type="ARBA" id="ARBA00022630"/>
    </source>
</evidence>
<feature type="transmembrane region" description="Helical" evidence="4">
    <location>
        <begin position="6"/>
        <end position="27"/>
    </location>
</feature>
<dbReference type="InterPro" id="IPR036188">
    <property type="entry name" value="FAD/NAD-bd_sf"/>
</dbReference>
<dbReference type="EMBL" id="NKCL01000184">
    <property type="protein sequence ID" value="RSL79123.1"/>
    <property type="molecule type" value="Genomic_DNA"/>
</dbReference>
<gene>
    <name evidence="6" type="ORF">CEP51_007629</name>
</gene>
<dbReference type="Gene3D" id="3.30.9.10">
    <property type="entry name" value="D-Amino Acid Oxidase, subunit A, domain 2"/>
    <property type="match status" value="1"/>
</dbReference>
<evidence type="ECO:0000259" key="5">
    <source>
        <dbReference type="Pfam" id="PF01494"/>
    </source>
</evidence>
<dbReference type="InterPro" id="IPR002938">
    <property type="entry name" value="FAD-bd"/>
</dbReference>
<protein>
    <recommendedName>
        <fullName evidence="5">FAD-binding domain-containing protein</fullName>
    </recommendedName>
</protein>
<dbReference type="PANTHER" id="PTHR43004">
    <property type="entry name" value="TRK SYSTEM POTASSIUM UPTAKE PROTEIN"/>
    <property type="match status" value="1"/>
</dbReference>
<evidence type="ECO:0000313" key="6">
    <source>
        <dbReference type="EMBL" id="RSL79123.1"/>
    </source>
</evidence>
<evidence type="ECO:0000313" key="7">
    <source>
        <dbReference type="Proteomes" id="UP000287972"/>
    </source>
</evidence>
<keyword evidence="7" id="KW-1185">Reference proteome</keyword>
<name>A0A428RNM4_9HYPO</name>
<dbReference type="GO" id="GO:0071949">
    <property type="term" value="F:FAD binding"/>
    <property type="evidence" value="ECO:0007669"/>
    <property type="project" value="InterPro"/>
</dbReference>
<dbReference type="Proteomes" id="UP000287972">
    <property type="component" value="Unassembled WGS sequence"/>
</dbReference>
<evidence type="ECO:0000256" key="2">
    <source>
        <dbReference type="ARBA" id="ARBA00022827"/>
    </source>
</evidence>
<feature type="domain" description="FAD-binding" evidence="5">
    <location>
        <begin position="8"/>
        <end position="373"/>
    </location>
</feature>
<keyword evidence="4" id="KW-1133">Transmembrane helix</keyword>
<keyword evidence="4" id="KW-0812">Transmembrane</keyword>
<evidence type="ECO:0000256" key="4">
    <source>
        <dbReference type="SAM" id="Phobius"/>
    </source>
</evidence>
<evidence type="ECO:0000256" key="3">
    <source>
        <dbReference type="ARBA" id="ARBA00023002"/>
    </source>
</evidence>
<keyword evidence="2" id="KW-0274">FAD</keyword>
<comment type="caution">
    <text evidence="6">The sequence shown here is derived from an EMBL/GenBank/DDBJ whole genome shotgun (WGS) entry which is preliminary data.</text>
</comment>
<dbReference type="Gene3D" id="3.40.30.120">
    <property type="match status" value="1"/>
</dbReference>
<dbReference type="SUPFAM" id="SSF51905">
    <property type="entry name" value="FAD/NAD(P)-binding domain"/>
    <property type="match status" value="1"/>
</dbReference>
<dbReference type="Pfam" id="PF01494">
    <property type="entry name" value="FAD_binding_3"/>
    <property type="match status" value="1"/>
</dbReference>
<dbReference type="AlphaFoldDB" id="A0A428RNM4"/>